<evidence type="ECO:0000256" key="1">
    <source>
        <dbReference type="ARBA" id="ARBA00004370"/>
    </source>
</evidence>
<evidence type="ECO:0000256" key="6">
    <source>
        <dbReference type="RuleBase" id="RU363076"/>
    </source>
</evidence>
<reference evidence="7" key="1">
    <citation type="submission" date="2024-02" db="EMBL/GenBank/DDBJ databases">
        <title>Genome sequences of strain Gemmobacter sp. JM10B15.</title>
        <authorList>
            <person name="Zhang M."/>
        </authorList>
    </citation>
    <scope>NUCLEOTIDE SEQUENCE</scope>
    <source>
        <strain evidence="7">JM10B15</strain>
    </source>
</reference>
<gene>
    <name evidence="7" type="ORF">V6590_15405</name>
</gene>
<evidence type="ECO:0000256" key="2">
    <source>
        <dbReference type="ARBA" id="ARBA00007165"/>
    </source>
</evidence>
<keyword evidence="5 6" id="KW-0472">Membrane</keyword>
<dbReference type="Proteomes" id="UP001431963">
    <property type="component" value="Unassembled WGS sequence"/>
</dbReference>
<sequence length="219" mass="24021">MMRRMILPLLFGLIGAAILIGLGQWQMQRLQWKLGMLSEIEARIMAEPVALPAEGQGTPFQPVRAEGRLTGEYLRVLVSRKLVGPGYRIIAVLETGGRRVLVDLGFLPDGEAVPALAGAAEIVGNLHDPVEVDSHTPTPDLTKNLWFARDVPAMAAALTTEPTFIVAREQVLPEIEALPIDTSVIPNDHLGYAVTWFSLAAGWLGMTALFLWRIRRRIA</sequence>
<evidence type="ECO:0000256" key="4">
    <source>
        <dbReference type="ARBA" id="ARBA00022989"/>
    </source>
</evidence>
<dbReference type="RefSeq" id="WP_335424590.1">
    <property type="nucleotide sequence ID" value="NZ_JBALHR010000010.1"/>
</dbReference>
<accession>A0ABU8BZ51</accession>
<evidence type="ECO:0000313" key="8">
    <source>
        <dbReference type="Proteomes" id="UP001431963"/>
    </source>
</evidence>
<dbReference type="EMBL" id="JBALHR010000010">
    <property type="protein sequence ID" value="MEH7829540.1"/>
    <property type="molecule type" value="Genomic_DNA"/>
</dbReference>
<name>A0ABU8BZ51_9RHOB</name>
<keyword evidence="3 6" id="KW-0812">Transmembrane</keyword>
<dbReference type="InterPro" id="IPR045214">
    <property type="entry name" value="Surf1/Surf4"/>
</dbReference>
<organism evidence="7 8">
    <name type="scientific">Gemmobacter denitrificans</name>
    <dbReference type="NCBI Taxonomy" id="3123040"/>
    <lineage>
        <taxon>Bacteria</taxon>
        <taxon>Pseudomonadati</taxon>
        <taxon>Pseudomonadota</taxon>
        <taxon>Alphaproteobacteria</taxon>
        <taxon>Rhodobacterales</taxon>
        <taxon>Paracoccaceae</taxon>
        <taxon>Gemmobacter</taxon>
    </lineage>
</organism>
<keyword evidence="6" id="KW-1003">Cell membrane</keyword>
<keyword evidence="8" id="KW-1185">Reference proteome</keyword>
<comment type="subcellular location">
    <subcellularLocation>
        <location evidence="6">Cell membrane</location>
        <topology evidence="6">Multi-pass membrane protein</topology>
    </subcellularLocation>
    <subcellularLocation>
        <location evidence="1">Membrane</location>
    </subcellularLocation>
</comment>
<feature type="transmembrane region" description="Helical" evidence="6">
    <location>
        <begin position="190"/>
        <end position="212"/>
    </location>
</feature>
<evidence type="ECO:0000256" key="5">
    <source>
        <dbReference type="ARBA" id="ARBA00023136"/>
    </source>
</evidence>
<evidence type="ECO:0000256" key="3">
    <source>
        <dbReference type="ARBA" id="ARBA00022692"/>
    </source>
</evidence>
<keyword evidence="4 6" id="KW-1133">Transmembrane helix</keyword>
<comment type="caution">
    <text evidence="6">Lacks conserved residue(s) required for the propagation of feature annotation.</text>
</comment>
<dbReference type="InterPro" id="IPR002994">
    <property type="entry name" value="Surf1/Shy1"/>
</dbReference>
<protein>
    <recommendedName>
        <fullName evidence="6">SURF1-like protein</fullName>
    </recommendedName>
</protein>
<evidence type="ECO:0000313" key="7">
    <source>
        <dbReference type="EMBL" id="MEH7829540.1"/>
    </source>
</evidence>
<dbReference type="PANTHER" id="PTHR23427:SF2">
    <property type="entry name" value="SURFEIT LOCUS PROTEIN 1"/>
    <property type="match status" value="1"/>
</dbReference>
<dbReference type="Pfam" id="PF02104">
    <property type="entry name" value="SURF1"/>
    <property type="match status" value="1"/>
</dbReference>
<comment type="caution">
    <text evidence="7">The sequence shown here is derived from an EMBL/GenBank/DDBJ whole genome shotgun (WGS) entry which is preliminary data.</text>
</comment>
<dbReference type="PROSITE" id="PS50895">
    <property type="entry name" value="SURF1"/>
    <property type="match status" value="1"/>
</dbReference>
<proteinExistence type="inferred from homology"/>
<dbReference type="CDD" id="cd06662">
    <property type="entry name" value="SURF1"/>
    <property type="match status" value="1"/>
</dbReference>
<comment type="similarity">
    <text evidence="2 6">Belongs to the SURF1 family.</text>
</comment>
<dbReference type="PANTHER" id="PTHR23427">
    <property type="entry name" value="SURFEIT LOCUS PROTEIN"/>
    <property type="match status" value="1"/>
</dbReference>